<accession>A0A8J2PP33</accession>
<organism evidence="1 2">
    <name type="scientific">Allacma fusca</name>
    <dbReference type="NCBI Taxonomy" id="39272"/>
    <lineage>
        <taxon>Eukaryota</taxon>
        <taxon>Metazoa</taxon>
        <taxon>Ecdysozoa</taxon>
        <taxon>Arthropoda</taxon>
        <taxon>Hexapoda</taxon>
        <taxon>Collembola</taxon>
        <taxon>Symphypleona</taxon>
        <taxon>Sminthuridae</taxon>
        <taxon>Allacma</taxon>
    </lineage>
</organism>
<reference evidence="1" key="1">
    <citation type="submission" date="2021-06" db="EMBL/GenBank/DDBJ databases">
        <authorList>
            <person name="Hodson N. C."/>
            <person name="Mongue J. A."/>
            <person name="Jaron S. K."/>
        </authorList>
    </citation>
    <scope>NUCLEOTIDE SEQUENCE</scope>
</reference>
<name>A0A8J2PP33_9HEXA</name>
<gene>
    <name evidence="1" type="ORF">AFUS01_LOCUS30275</name>
</gene>
<feature type="non-terminal residue" evidence="1">
    <location>
        <position position="1"/>
    </location>
</feature>
<proteinExistence type="predicted"/>
<dbReference type="EMBL" id="CAJVCH010461907">
    <property type="protein sequence ID" value="CAG7819854.1"/>
    <property type="molecule type" value="Genomic_DNA"/>
</dbReference>
<dbReference type="AlphaFoldDB" id="A0A8J2PP33"/>
<keyword evidence="2" id="KW-1185">Reference proteome</keyword>
<sequence length="35" mass="3931">ALITLEVILHVTFPAAVNTYKDVSLLVLNHLRDKL</sequence>
<dbReference type="Proteomes" id="UP000708208">
    <property type="component" value="Unassembled WGS sequence"/>
</dbReference>
<protein>
    <submittedName>
        <fullName evidence="1">Uncharacterized protein</fullName>
    </submittedName>
</protein>
<evidence type="ECO:0000313" key="1">
    <source>
        <dbReference type="EMBL" id="CAG7819854.1"/>
    </source>
</evidence>
<evidence type="ECO:0000313" key="2">
    <source>
        <dbReference type="Proteomes" id="UP000708208"/>
    </source>
</evidence>
<comment type="caution">
    <text evidence="1">The sequence shown here is derived from an EMBL/GenBank/DDBJ whole genome shotgun (WGS) entry which is preliminary data.</text>
</comment>